<protein>
    <submittedName>
        <fullName evidence="3">Ribonuclease BN, tRNA processing enzyme</fullName>
    </submittedName>
</protein>
<dbReference type="CDD" id="cd07719">
    <property type="entry name" value="arylsulfatase_AtsA-like_MBL-fold"/>
    <property type="match status" value="1"/>
</dbReference>
<dbReference type="InterPro" id="IPR006311">
    <property type="entry name" value="TAT_signal"/>
</dbReference>
<dbReference type="InterPro" id="IPR044094">
    <property type="entry name" value="AtsA-like_MBL-fold"/>
</dbReference>
<dbReference type="STRING" id="474950.SAMN05421771_1190"/>
<organism evidence="3 4">
    <name type="scientific">Granulicella pectinivorans</name>
    <dbReference type="NCBI Taxonomy" id="474950"/>
    <lineage>
        <taxon>Bacteria</taxon>
        <taxon>Pseudomonadati</taxon>
        <taxon>Acidobacteriota</taxon>
        <taxon>Terriglobia</taxon>
        <taxon>Terriglobales</taxon>
        <taxon>Acidobacteriaceae</taxon>
        <taxon>Granulicella</taxon>
    </lineage>
</organism>
<sequence length="333" mass="35650">MASFFALGQCNNAGMNGQRLKSGMGRRQFLAAGAAAGVGMMTGLAQTAVSPRARTRLILLGTGGGPTPKKGRSASAQVIVVGGDSYVVDCGNGVARQMVAAGLKLGSIRDVFLTHHHSDHNADYGNLLLLAWATDLAHRVDTYGPPPLKRMTELFLEMNDVDIRTRAVDEGRPPLAPLIRAHEVTQAGVVMQDENVKVTAAVVRHPPLDPAFAYRFDTAGRSIVISGDTAPSENLVKLAQGADVLVHEVMYLPAIEKLIATEPNAVRLKEHLLASHTTTEQVGKIATEAKVKTLVLSHLVPGGYPFVEDKVWLESVRPYFAGEIVVGRDLLEI</sequence>
<dbReference type="SUPFAM" id="SSF56281">
    <property type="entry name" value="Metallo-hydrolase/oxidoreductase"/>
    <property type="match status" value="1"/>
</dbReference>
<name>A0A1I6LS26_9BACT</name>
<dbReference type="InterPro" id="IPR036866">
    <property type="entry name" value="RibonucZ/Hydroxyglut_hydro"/>
</dbReference>
<gene>
    <name evidence="3" type="ORF">SAMN05421771_1190</name>
</gene>
<dbReference type="Gene3D" id="3.60.15.10">
    <property type="entry name" value="Ribonuclease Z/Hydroxyacylglutathione hydrolase-like"/>
    <property type="match status" value="1"/>
</dbReference>
<dbReference type="AlphaFoldDB" id="A0A1I6LS26"/>
<feature type="domain" description="Metallo-beta-lactamase" evidence="2">
    <location>
        <begin position="87"/>
        <end position="298"/>
    </location>
</feature>
<evidence type="ECO:0000313" key="4">
    <source>
        <dbReference type="Proteomes" id="UP000199024"/>
    </source>
</evidence>
<keyword evidence="4" id="KW-1185">Reference proteome</keyword>
<accession>A0A1I6LS26</accession>
<dbReference type="EMBL" id="FOZL01000001">
    <property type="protein sequence ID" value="SFS06295.1"/>
    <property type="molecule type" value="Genomic_DNA"/>
</dbReference>
<dbReference type="Pfam" id="PF12706">
    <property type="entry name" value="Lactamase_B_2"/>
    <property type="match status" value="1"/>
</dbReference>
<dbReference type="RefSeq" id="WP_217644081.1">
    <property type="nucleotide sequence ID" value="NZ_FOZL01000001.1"/>
</dbReference>
<dbReference type="PANTHER" id="PTHR46018">
    <property type="entry name" value="ZINC PHOSPHODIESTERASE ELAC PROTEIN 1"/>
    <property type="match status" value="1"/>
</dbReference>
<keyword evidence="1" id="KW-0378">Hydrolase</keyword>
<evidence type="ECO:0000313" key="3">
    <source>
        <dbReference type="EMBL" id="SFS06295.1"/>
    </source>
</evidence>
<dbReference type="PROSITE" id="PS51318">
    <property type="entry name" value="TAT"/>
    <property type="match status" value="1"/>
</dbReference>
<evidence type="ECO:0000256" key="1">
    <source>
        <dbReference type="ARBA" id="ARBA00022801"/>
    </source>
</evidence>
<dbReference type="GO" id="GO:0042781">
    <property type="term" value="F:3'-tRNA processing endoribonuclease activity"/>
    <property type="evidence" value="ECO:0007669"/>
    <property type="project" value="TreeGrafter"/>
</dbReference>
<dbReference type="InterPro" id="IPR001279">
    <property type="entry name" value="Metallo-B-lactamas"/>
</dbReference>
<dbReference type="PANTHER" id="PTHR46018:SF2">
    <property type="entry name" value="ZINC PHOSPHODIESTERASE ELAC PROTEIN 1"/>
    <property type="match status" value="1"/>
</dbReference>
<reference evidence="3 4" key="1">
    <citation type="submission" date="2016-10" db="EMBL/GenBank/DDBJ databases">
        <authorList>
            <person name="de Groot N.N."/>
        </authorList>
    </citation>
    <scope>NUCLEOTIDE SEQUENCE [LARGE SCALE GENOMIC DNA]</scope>
    <source>
        <strain evidence="3 4">DSM 21001</strain>
    </source>
</reference>
<proteinExistence type="predicted"/>
<evidence type="ECO:0000259" key="2">
    <source>
        <dbReference type="Pfam" id="PF12706"/>
    </source>
</evidence>
<dbReference type="Proteomes" id="UP000199024">
    <property type="component" value="Unassembled WGS sequence"/>
</dbReference>